<dbReference type="InterPro" id="IPR016187">
    <property type="entry name" value="CTDL_fold"/>
</dbReference>
<evidence type="ECO:0000259" key="1">
    <source>
        <dbReference type="Pfam" id="PF03781"/>
    </source>
</evidence>
<name>A0A383AIB4_9ZZZZ</name>
<dbReference type="InterPro" id="IPR042095">
    <property type="entry name" value="SUMF_sf"/>
</dbReference>
<gene>
    <name evidence="2" type="ORF">METZ01_LOCUS460175</name>
</gene>
<proteinExistence type="predicted"/>
<dbReference type="SUPFAM" id="SSF56436">
    <property type="entry name" value="C-type lectin-like"/>
    <property type="match status" value="1"/>
</dbReference>
<feature type="non-terminal residue" evidence="2">
    <location>
        <position position="1"/>
    </location>
</feature>
<dbReference type="GO" id="GO:0120147">
    <property type="term" value="F:formylglycine-generating oxidase activity"/>
    <property type="evidence" value="ECO:0007669"/>
    <property type="project" value="TreeGrafter"/>
</dbReference>
<dbReference type="PANTHER" id="PTHR23150">
    <property type="entry name" value="SULFATASE MODIFYING FACTOR 1, 2"/>
    <property type="match status" value="1"/>
</dbReference>
<dbReference type="PANTHER" id="PTHR23150:SF19">
    <property type="entry name" value="FORMYLGLYCINE-GENERATING ENZYME"/>
    <property type="match status" value="1"/>
</dbReference>
<dbReference type="InterPro" id="IPR005532">
    <property type="entry name" value="SUMF_dom"/>
</dbReference>
<protein>
    <recommendedName>
        <fullName evidence="1">Sulfatase-modifying factor enzyme-like domain-containing protein</fullName>
    </recommendedName>
</protein>
<dbReference type="Gene3D" id="3.90.1580.10">
    <property type="entry name" value="paralog of FGE (formylglycine-generating enzyme)"/>
    <property type="match status" value="1"/>
</dbReference>
<organism evidence="2">
    <name type="scientific">marine metagenome</name>
    <dbReference type="NCBI Taxonomy" id="408172"/>
    <lineage>
        <taxon>unclassified sequences</taxon>
        <taxon>metagenomes</taxon>
        <taxon>ecological metagenomes</taxon>
    </lineage>
</organism>
<evidence type="ECO:0000313" key="2">
    <source>
        <dbReference type="EMBL" id="SVE07321.1"/>
    </source>
</evidence>
<dbReference type="EMBL" id="UINC01192262">
    <property type="protein sequence ID" value="SVE07321.1"/>
    <property type="molecule type" value="Genomic_DNA"/>
</dbReference>
<dbReference type="Pfam" id="PF03781">
    <property type="entry name" value="FGE-sulfatase"/>
    <property type="match status" value="1"/>
</dbReference>
<accession>A0A383AIB4</accession>
<reference evidence="2" key="1">
    <citation type="submission" date="2018-05" db="EMBL/GenBank/DDBJ databases">
        <authorList>
            <person name="Lanie J.A."/>
            <person name="Ng W.-L."/>
            <person name="Kazmierczak K.M."/>
            <person name="Andrzejewski T.M."/>
            <person name="Davidsen T.M."/>
            <person name="Wayne K.J."/>
            <person name="Tettelin H."/>
            <person name="Glass J.I."/>
            <person name="Rusch D."/>
            <person name="Podicherti R."/>
            <person name="Tsui H.-C.T."/>
            <person name="Winkler M.E."/>
        </authorList>
    </citation>
    <scope>NUCLEOTIDE SEQUENCE</scope>
</reference>
<sequence length="109" mass="12433">VWGNGFEMGTANFGKQVQPVNALEGDVSSYSIWGMNGNVSEWTSSWYQPYPDSVLQDKNYGKKFKVTRGGSIHKREHGFLKQFAMLPYRNISPPEMRFWDTGFRCAKSA</sequence>
<feature type="domain" description="Sulfatase-modifying factor enzyme-like" evidence="1">
    <location>
        <begin position="10"/>
        <end position="107"/>
    </location>
</feature>
<dbReference type="InterPro" id="IPR051043">
    <property type="entry name" value="Sulfatase_Mod_Factor_Kinase"/>
</dbReference>
<dbReference type="AlphaFoldDB" id="A0A383AIB4"/>